<gene>
    <name evidence="2" type="ORF">WT56_19310</name>
</gene>
<reference evidence="2 3" key="1">
    <citation type="submission" date="2015-11" db="EMBL/GenBank/DDBJ databases">
        <title>Expanding the genomic diversity of Burkholderia species for the development of highly accurate diagnostics.</title>
        <authorList>
            <person name="Sahl J."/>
            <person name="Keim P."/>
            <person name="Wagner D."/>
        </authorList>
    </citation>
    <scope>NUCLEOTIDE SEQUENCE [LARGE SCALE GENOMIC DNA]</scope>
    <source>
        <strain evidence="2 3">MSMB368WGS</strain>
    </source>
</reference>
<organism evidence="2 3">
    <name type="scientific">Burkholderia pseudomultivorans</name>
    <dbReference type="NCBI Taxonomy" id="1207504"/>
    <lineage>
        <taxon>Bacteria</taxon>
        <taxon>Pseudomonadati</taxon>
        <taxon>Pseudomonadota</taxon>
        <taxon>Betaproteobacteria</taxon>
        <taxon>Burkholderiales</taxon>
        <taxon>Burkholderiaceae</taxon>
        <taxon>Burkholderia</taxon>
        <taxon>Burkholderia cepacia complex</taxon>
    </lineage>
</organism>
<comment type="caution">
    <text evidence="2">The sequence shown here is derived from an EMBL/GenBank/DDBJ whole genome shotgun (WGS) entry which is preliminary data.</text>
</comment>
<protein>
    <recommendedName>
        <fullName evidence="4">LysR family transcriptional regulator</fullName>
    </recommendedName>
</protein>
<evidence type="ECO:0000313" key="2">
    <source>
        <dbReference type="EMBL" id="KWF27182.1"/>
    </source>
</evidence>
<dbReference type="Proteomes" id="UP000062912">
    <property type="component" value="Unassembled WGS sequence"/>
</dbReference>
<dbReference type="Gene3D" id="3.40.190.10">
    <property type="entry name" value="Periplasmic binding protein-like II"/>
    <property type="match status" value="1"/>
</dbReference>
<dbReference type="SUPFAM" id="SSF53850">
    <property type="entry name" value="Periplasmic binding protein-like II"/>
    <property type="match status" value="1"/>
</dbReference>
<evidence type="ECO:0000313" key="3">
    <source>
        <dbReference type="Proteomes" id="UP000062912"/>
    </source>
</evidence>
<evidence type="ECO:0008006" key="4">
    <source>
        <dbReference type="Google" id="ProtNLM"/>
    </source>
</evidence>
<feature type="region of interest" description="Disordered" evidence="1">
    <location>
        <begin position="44"/>
        <end position="69"/>
    </location>
</feature>
<proteinExistence type="predicted"/>
<evidence type="ECO:0000256" key="1">
    <source>
        <dbReference type="SAM" id="MobiDB-lite"/>
    </source>
</evidence>
<dbReference type="AlphaFoldDB" id="A0A132EEL7"/>
<sequence>MRSIGVCASRCRVDRMQKRIVAHGAGRTCGFDDESSVGPACTVHPRRPPLEHAQPRSHTPISKAEHTPSGTIRLASPQCFGEVVIPKAPMHIRTLYPQLRIDLVLNGNIVDLLKKELPALLQKPAR</sequence>
<dbReference type="EMBL" id="LPJR01000041">
    <property type="protein sequence ID" value="KWF27182.1"/>
    <property type="molecule type" value="Genomic_DNA"/>
</dbReference>
<name>A0A132EEL7_9BURK</name>
<accession>A0A132EEL7</accession>